<dbReference type="SUPFAM" id="SSF55729">
    <property type="entry name" value="Acyl-CoA N-acyltransferases (Nat)"/>
    <property type="match status" value="1"/>
</dbReference>
<evidence type="ECO:0008006" key="3">
    <source>
        <dbReference type="Google" id="ProtNLM"/>
    </source>
</evidence>
<dbReference type="RefSeq" id="WP_036872672.1">
    <property type="nucleotide sequence ID" value="NZ_JRFA01000002.1"/>
</dbReference>
<evidence type="ECO:0000313" key="2">
    <source>
        <dbReference type="Proteomes" id="UP000030103"/>
    </source>
</evidence>
<organism evidence="1 2">
    <name type="scientific">Porphyromonas macacae</name>
    <dbReference type="NCBI Taxonomy" id="28115"/>
    <lineage>
        <taxon>Bacteria</taxon>
        <taxon>Pseudomonadati</taxon>
        <taxon>Bacteroidota</taxon>
        <taxon>Bacteroidia</taxon>
        <taxon>Bacteroidales</taxon>
        <taxon>Porphyromonadaceae</taxon>
        <taxon>Porphyromonas</taxon>
    </lineage>
</organism>
<dbReference type="EMBL" id="JRFA01000002">
    <property type="protein sequence ID" value="KGN76428.1"/>
    <property type="molecule type" value="Genomic_DNA"/>
</dbReference>
<dbReference type="Proteomes" id="UP000030103">
    <property type="component" value="Unassembled WGS sequence"/>
</dbReference>
<sequence>MQIEWKWFDSLEGIPKEVWNNIFGHKIMKSHEFFMAMQYSNIPNSSFMYLVIYKNDSIITILPCFQYKLDLGILAPRIVKRMISFFRKLYSNFLFMKILGVGSLASTCEQHIGVVKGLDENEMIKVKKIITEEIKKKSKETANKLVFIKEVPQNQISQIQKLLSKDFYFYHSLPHCIIPVFNETKPYPIALRRKEIQRYKTIVSRFNDKYHCEIVDDFVNLIPLFEKLYLQTLNRSKNIFEVLNESFFVSIKSYLPHSSCMVAMKNRSGEIEALGLIIEDEDSLIPLYMGINYNNTERDIKTLHLYSIIKAIEIAESKGKSYVKIGQTSYYPKVLSGALVENLYLGFYSYNRIIQLLIRNVFGCLFSPTNVQPNVYKKALAGVIKQKVAVDGFEILN</sequence>
<reference evidence="1 2" key="1">
    <citation type="submission" date="2014-09" db="EMBL/GenBank/DDBJ databases">
        <title>Draft Genome Sequence of Porphyromonas macacae COT-192_OH2859.</title>
        <authorList>
            <person name="Wallis C."/>
            <person name="Deusch O."/>
            <person name="O'Flynn C."/>
            <person name="Davis I."/>
            <person name="Horsfall A."/>
            <person name="Kirkwood N."/>
            <person name="Harris S."/>
            <person name="Eisen J.A."/>
            <person name="Coil D.A."/>
            <person name="Darling A.E."/>
            <person name="Jospin G."/>
            <person name="Alexiev A."/>
        </authorList>
    </citation>
    <scope>NUCLEOTIDE SEQUENCE [LARGE SCALE GENOMIC DNA]</scope>
    <source>
        <strain evidence="2">COT-192 OH2859</strain>
    </source>
</reference>
<dbReference type="AlphaFoldDB" id="A0A0A2EC04"/>
<name>A0A0A2EC04_9PORP</name>
<dbReference type="InterPro" id="IPR016181">
    <property type="entry name" value="Acyl_CoA_acyltransferase"/>
</dbReference>
<protein>
    <recommendedName>
        <fullName evidence="3">BioF2-like acetyltransferase domain-containing protein</fullName>
    </recommendedName>
</protein>
<comment type="caution">
    <text evidence="1">The sequence shown here is derived from an EMBL/GenBank/DDBJ whole genome shotgun (WGS) entry which is preliminary data.</text>
</comment>
<gene>
    <name evidence="1" type="ORF">HQ47_01185</name>
</gene>
<proteinExistence type="predicted"/>
<evidence type="ECO:0000313" key="1">
    <source>
        <dbReference type="EMBL" id="KGN76428.1"/>
    </source>
</evidence>
<keyword evidence="2" id="KW-1185">Reference proteome</keyword>
<accession>A0A0A2EC04</accession>